<organism evidence="1 2">
    <name type="scientific">Faecalicatena contorta</name>
    <dbReference type="NCBI Taxonomy" id="39482"/>
    <lineage>
        <taxon>Bacteria</taxon>
        <taxon>Bacillati</taxon>
        <taxon>Bacillota</taxon>
        <taxon>Clostridia</taxon>
        <taxon>Lachnospirales</taxon>
        <taxon>Lachnospiraceae</taxon>
        <taxon>Faecalicatena</taxon>
    </lineage>
</organism>
<protein>
    <submittedName>
        <fullName evidence="1">Predicted secreted protein</fullName>
    </submittedName>
</protein>
<dbReference type="Proteomes" id="UP000254051">
    <property type="component" value="Unassembled WGS sequence"/>
</dbReference>
<dbReference type="AlphaFoldDB" id="A0A315ZN16"/>
<accession>A0A315ZN16</accession>
<name>A0A315ZN16_9FIRM</name>
<reference evidence="2" key="1">
    <citation type="submission" date="2017-07" db="EMBL/GenBank/DDBJ databases">
        <authorList>
            <person name="Varghese N."/>
            <person name="Submissions S."/>
        </authorList>
    </citation>
    <scope>NUCLEOTIDE SEQUENCE [LARGE SCALE GENOMIC DNA]</scope>
    <source>
        <strain evidence="2">NLAE-zl-C134</strain>
    </source>
</reference>
<dbReference type="NCBIfam" id="NF045597">
    <property type="entry name" value="TudS_rel_CD3072"/>
    <property type="match status" value="1"/>
</dbReference>
<dbReference type="OrthoDB" id="5420310at2"/>
<sequence>MKTLLVVSHCILNTASKVAQDESLLAEEYRLRYKLLHLAIEQEIQLLQLPCPEFILYGSRRWGHVKEQFAHPHFRKECGKMLEPLLLQLEEYQTYPEEFKVFGIVSVEGSPSCGYRLTCTGNWGGEIGTDTDRIADIQKNLRMKEEPGVFMQILQKELKARDMNIPVMSMEEAIERLSPNELSREEREEKHQ</sequence>
<evidence type="ECO:0000313" key="1">
    <source>
        <dbReference type="EMBL" id="SUQ16237.1"/>
    </source>
</evidence>
<proteinExistence type="predicted"/>
<gene>
    <name evidence="1" type="ORF">SAMN05216529_12433</name>
</gene>
<dbReference type="InterPro" id="IPR054648">
    <property type="entry name" value="TudS-rel"/>
</dbReference>
<keyword evidence="2" id="KW-1185">Reference proteome</keyword>
<evidence type="ECO:0000313" key="2">
    <source>
        <dbReference type="Proteomes" id="UP000254051"/>
    </source>
</evidence>
<dbReference type="EMBL" id="UHJJ01000024">
    <property type="protein sequence ID" value="SUQ16237.1"/>
    <property type="molecule type" value="Genomic_DNA"/>
</dbReference>